<dbReference type="InterPro" id="IPR050039">
    <property type="entry name" value="MAB_1171c-like"/>
</dbReference>
<keyword evidence="1" id="KW-1133">Transmembrane helix</keyword>
<dbReference type="Proteomes" id="UP000031364">
    <property type="component" value="Unassembled WGS sequence"/>
</dbReference>
<dbReference type="NCBIfam" id="NF042915">
    <property type="entry name" value="MAB_1171c_fam"/>
    <property type="match status" value="1"/>
</dbReference>
<evidence type="ECO:0000259" key="2">
    <source>
        <dbReference type="Pfam" id="PF20182"/>
    </source>
</evidence>
<feature type="domain" description="DUF6545" evidence="2">
    <location>
        <begin position="253"/>
        <end position="377"/>
    </location>
</feature>
<feature type="transmembrane region" description="Helical" evidence="1">
    <location>
        <begin position="148"/>
        <end position="169"/>
    </location>
</feature>
<feature type="transmembrane region" description="Helical" evidence="1">
    <location>
        <begin position="190"/>
        <end position="214"/>
    </location>
</feature>
<feature type="transmembrane region" description="Helical" evidence="1">
    <location>
        <begin position="24"/>
        <end position="43"/>
    </location>
</feature>
<sequence length="404" mass="43223">MACGYSAAREEQEGIHLAPPIPGFVLWSAIGYVGLVAAARLLFARATTVDRLVNCLPLCSLAGLLLYRFAPTPDISEVMTQLALGCVVLLGMYLYGLGRLWESDADSELTWRRQRIYCAVAAAATAVFLTAGPSAGAVGRLADQQLNWGGVAVWAAFGVPQLGTALLMFRLCRRELSSAQTRPSTKTLCLLILVALVPFGADLVLGAGEIALGWDVPYPHIARVEIIFVCTAVLTSTLAGTRMIESLLAYAEWDRDGRICRRLRPLWRDVTAAVPEIVLDPDPADGSDSTARLLRTMVEIRDALLHLSPYLPVVDAAAQGPPTDCAMSDYALRLAVAVRSRQVGFAPLNTGPVPQALLAAQDFDTELRQALALAQVWPAARAAVDGMASGARKSVVSTAGTRHF</sequence>
<dbReference type="Pfam" id="PF20182">
    <property type="entry name" value="DUF6545"/>
    <property type="match status" value="1"/>
</dbReference>
<organism evidence="3 4">
    <name type="scientific">Nocardia vulneris</name>
    <dbReference type="NCBI Taxonomy" id="1141657"/>
    <lineage>
        <taxon>Bacteria</taxon>
        <taxon>Bacillati</taxon>
        <taxon>Actinomycetota</taxon>
        <taxon>Actinomycetes</taxon>
        <taxon>Mycobacteriales</taxon>
        <taxon>Nocardiaceae</taxon>
        <taxon>Nocardia</taxon>
    </lineage>
</organism>
<keyword evidence="4" id="KW-1185">Reference proteome</keyword>
<reference evidence="3 4" key="1">
    <citation type="journal article" date="2014" name="Int. J. Syst. Evol. Microbiol.">
        <title>Nocardia vulneris sp. nov., isolated from wounds of human patients in North America.</title>
        <authorList>
            <person name="Lasker B.A."/>
            <person name="Bell M."/>
            <person name="Klenk H.P."/>
            <person name="Sproer C."/>
            <person name="Schumann C."/>
            <person name="Schumann P."/>
            <person name="Brown J.M."/>
        </authorList>
    </citation>
    <scope>NUCLEOTIDE SEQUENCE [LARGE SCALE GENOMIC DNA]</scope>
    <source>
        <strain evidence="3 4">W9851</strain>
    </source>
</reference>
<evidence type="ECO:0000313" key="4">
    <source>
        <dbReference type="Proteomes" id="UP000031364"/>
    </source>
</evidence>
<proteinExistence type="predicted"/>
<feature type="transmembrane region" description="Helical" evidence="1">
    <location>
        <begin position="75"/>
        <end position="95"/>
    </location>
</feature>
<keyword evidence="1" id="KW-0812">Transmembrane</keyword>
<feature type="transmembrane region" description="Helical" evidence="1">
    <location>
        <begin position="220"/>
        <end position="239"/>
    </location>
</feature>
<dbReference type="EMBL" id="JNFP01000071">
    <property type="protein sequence ID" value="KIA60364.1"/>
    <property type="molecule type" value="Genomic_DNA"/>
</dbReference>
<evidence type="ECO:0000313" key="3">
    <source>
        <dbReference type="EMBL" id="KIA60364.1"/>
    </source>
</evidence>
<accession>A0ABR4Z5N9</accession>
<dbReference type="InterPro" id="IPR046675">
    <property type="entry name" value="DUF6545"/>
</dbReference>
<keyword evidence="1" id="KW-0472">Membrane</keyword>
<comment type="caution">
    <text evidence="3">The sequence shown here is derived from an EMBL/GenBank/DDBJ whole genome shotgun (WGS) entry which is preliminary data.</text>
</comment>
<feature type="transmembrane region" description="Helical" evidence="1">
    <location>
        <begin position="116"/>
        <end position="136"/>
    </location>
</feature>
<name>A0ABR4Z5N9_9NOCA</name>
<gene>
    <name evidence="3" type="ORF">FG87_37475</name>
</gene>
<protein>
    <recommendedName>
        <fullName evidence="2">DUF6545 domain-containing protein</fullName>
    </recommendedName>
</protein>
<evidence type="ECO:0000256" key="1">
    <source>
        <dbReference type="SAM" id="Phobius"/>
    </source>
</evidence>
<feature type="transmembrane region" description="Helical" evidence="1">
    <location>
        <begin position="52"/>
        <end position="69"/>
    </location>
</feature>